<evidence type="ECO:0000313" key="1">
    <source>
        <dbReference type="EMBL" id="MBX45415.1"/>
    </source>
</evidence>
<dbReference type="EMBL" id="GGEC01064931">
    <property type="protein sequence ID" value="MBX45415.1"/>
    <property type="molecule type" value="Transcribed_RNA"/>
</dbReference>
<organism evidence="1">
    <name type="scientific">Rhizophora mucronata</name>
    <name type="common">Asiatic mangrove</name>
    <dbReference type="NCBI Taxonomy" id="61149"/>
    <lineage>
        <taxon>Eukaryota</taxon>
        <taxon>Viridiplantae</taxon>
        <taxon>Streptophyta</taxon>
        <taxon>Embryophyta</taxon>
        <taxon>Tracheophyta</taxon>
        <taxon>Spermatophyta</taxon>
        <taxon>Magnoliopsida</taxon>
        <taxon>eudicotyledons</taxon>
        <taxon>Gunneridae</taxon>
        <taxon>Pentapetalae</taxon>
        <taxon>rosids</taxon>
        <taxon>fabids</taxon>
        <taxon>Malpighiales</taxon>
        <taxon>Rhizophoraceae</taxon>
        <taxon>Rhizophora</taxon>
    </lineage>
</organism>
<dbReference type="AlphaFoldDB" id="A0A2P2NSJ4"/>
<name>A0A2P2NSJ4_RHIMU</name>
<protein>
    <submittedName>
        <fullName evidence="1">Uncharacterized protein</fullName>
    </submittedName>
</protein>
<reference evidence="1" key="1">
    <citation type="submission" date="2018-02" db="EMBL/GenBank/DDBJ databases">
        <title>Rhizophora mucronata_Transcriptome.</title>
        <authorList>
            <person name="Meera S.P."/>
            <person name="Sreeshan A."/>
            <person name="Augustine A."/>
        </authorList>
    </citation>
    <scope>NUCLEOTIDE SEQUENCE</scope>
    <source>
        <tissue evidence="1">Leaf</tissue>
    </source>
</reference>
<accession>A0A2P2NSJ4</accession>
<sequence length="30" mass="3519">MDIKQCPHWWIMGRSIDHLMDLSCHSIPPA</sequence>
<proteinExistence type="predicted"/>